<accession>H0EI06</accession>
<evidence type="ECO:0000313" key="1">
    <source>
        <dbReference type="EMBL" id="EHL01799.1"/>
    </source>
</evidence>
<evidence type="ECO:0000313" key="2">
    <source>
        <dbReference type="Proteomes" id="UP000005446"/>
    </source>
</evidence>
<dbReference type="Proteomes" id="UP000005446">
    <property type="component" value="Unassembled WGS sequence"/>
</dbReference>
<protein>
    <submittedName>
        <fullName evidence="1">Uncharacterized protein</fullName>
    </submittedName>
</protein>
<name>H0EI06_GLAL7</name>
<proteinExistence type="predicted"/>
<keyword evidence="2" id="KW-1185">Reference proteome</keyword>
<dbReference type="EMBL" id="AGUE01000044">
    <property type="protein sequence ID" value="EHL01799.1"/>
    <property type="molecule type" value="Genomic_DNA"/>
</dbReference>
<reference evidence="1 2" key="1">
    <citation type="journal article" date="2012" name="Eukaryot. Cell">
        <title>Genome sequence of the fungus Glarea lozoyensis: the first genome sequence of a species from the Helotiaceae family.</title>
        <authorList>
            <person name="Youssar L."/>
            <person name="Gruening B.A."/>
            <person name="Erxleben A."/>
            <person name="Guenther S."/>
            <person name="Huettel W."/>
        </authorList>
    </citation>
    <scope>NUCLEOTIDE SEQUENCE [LARGE SCALE GENOMIC DNA]</scope>
    <source>
        <strain evidence="2">ATCC 74030 / MF5533</strain>
    </source>
</reference>
<comment type="caution">
    <text evidence="1">The sequence shown here is derived from an EMBL/GenBank/DDBJ whole genome shotgun (WGS) entry which is preliminary data.</text>
</comment>
<dbReference type="InParanoid" id="H0EI06"/>
<organism evidence="1 2">
    <name type="scientific">Glarea lozoyensis (strain ATCC 74030 / MF5533)</name>
    <dbReference type="NCBI Taxonomy" id="1104152"/>
    <lineage>
        <taxon>Eukaryota</taxon>
        <taxon>Fungi</taxon>
        <taxon>Dikarya</taxon>
        <taxon>Ascomycota</taxon>
        <taxon>Pezizomycotina</taxon>
        <taxon>Leotiomycetes</taxon>
        <taxon>Helotiales</taxon>
        <taxon>Helotiaceae</taxon>
        <taxon>Glarea</taxon>
    </lineage>
</organism>
<dbReference type="AlphaFoldDB" id="H0EI06"/>
<dbReference type="HOGENOM" id="CLU_3377224_0_0_1"/>
<sequence>MSFLLSEVSSHGVRLSCMYEDARITAIESNVVFH</sequence>
<gene>
    <name evidence="1" type="ORF">M7I_2151</name>
</gene>